<sequence>MDIQALTEQRLLETWQKSLRTNGDLDSKSDSDSDSDSDDNYVEPWDCGYDSTRGSPVAEEIKDPEWINIAQVKAWIKACDTRHGNHCSTRSGPIKPYWLINAEKACVIRAPPDADYVALSYVWGAGESGQASSANIEKLHEEGSLLRTEIPLTIRHVIQLLPLLGESYLWVDRLCIIQDDENGKQKHIDNMAHIYSNARMTIVGTTGEGANYGLCGIRNISRPRTSQVDHQNPESPGSLKLTTAHQLARLRGITESKWYSRGWTLQEMIFSRRTLYFTESGVDWECHCATWTENYMTERRVEFALQCNKPAADIFRDSHFPPWPNLHMYLQLVAAYNNRQLTYDNDILKAFAGITTSLSSVFYRGFLFGLPELFLDVALLWRPLKSCRRRVSQTVKKQAPGSLVIETAFPSWSWVGWQTEVDPLSWKCGYDYIKNTSFISWPGSTYDHILKSGTSYKLILTVKWYVADGLNSPTRPVVNNYKTYLGSKDLPVGWSRYSLPFEKQEEADYKYKSDNKSLFCFPIPMPRNSVDLPKPQDGPFLYCQTTRAYFYLEKPPKDEIILSLANERGQWAGVIRANLENICYGSSKKRKFGEDTPAGLEDYSTTEPQEFVSISEGSAMNSWNESELLEEWNFPRRPRKTALYEFVHVLWVTRIDGICYRKGVGRVAKGSWLEGNPEAIEVTLG</sequence>
<dbReference type="Proteomes" id="UP001497700">
    <property type="component" value="Unassembled WGS sequence"/>
</dbReference>
<accession>A0ACB9ZF66</accession>
<reference evidence="1 2" key="1">
    <citation type="journal article" date="2022" name="New Phytol.">
        <title>Ecological generalism drives hyperdiversity of secondary metabolite gene clusters in xylarialean endophytes.</title>
        <authorList>
            <person name="Franco M.E.E."/>
            <person name="Wisecaver J.H."/>
            <person name="Arnold A.E."/>
            <person name="Ju Y.M."/>
            <person name="Slot J.C."/>
            <person name="Ahrendt S."/>
            <person name="Moore L.P."/>
            <person name="Eastman K.E."/>
            <person name="Scott K."/>
            <person name="Konkel Z."/>
            <person name="Mondo S.J."/>
            <person name="Kuo A."/>
            <person name="Hayes R.D."/>
            <person name="Haridas S."/>
            <person name="Andreopoulos B."/>
            <person name="Riley R."/>
            <person name="LaButti K."/>
            <person name="Pangilinan J."/>
            <person name="Lipzen A."/>
            <person name="Amirebrahimi M."/>
            <person name="Yan J."/>
            <person name="Adam C."/>
            <person name="Keymanesh K."/>
            <person name="Ng V."/>
            <person name="Louie K."/>
            <person name="Northen T."/>
            <person name="Drula E."/>
            <person name="Henrissat B."/>
            <person name="Hsieh H.M."/>
            <person name="Youens-Clark K."/>
            <person name="Lutzoni F."/>
            <person name="Miadlikowska J."/>
            <person name="Eastwood D.C."/>
            <person name="Hamelin R.C."/>
            <person name="Grigoriev I.V."/>
            <person name="U'Ren J.M."/>
        </authorList>
    </citation>
    <scope>NUCLEOTIDE SEQUENCE [LARGE SCALE GENOMIC DNA]</scope>
    <source>
        <strain evidence="1 2">CBS 119005</strain>
    </source>
</reference>
<proteinExistence type="predicted"/>
<organism evidence="1 2">
    <name type="scientific">Hypoxylon rubiginosum</name>
    <dbReference type="NCBI Taxonomy" id="110542"/>
    <lineage>
        <taxon>Eukaryota</taxon>
        <taxon>Fungi</taxon>
        <taxon>Dikarya</taxon>
        <taxon>Ascomycota</taxon>
        <taxon>Pezizomycotina</taxon>
        <taxon>Sordariomycetes</taxon>
        <taxon>Xylariomycetidae</taxon>
        <taxon>Xylariales</taxon>
        <taxon>Hypoxylaceae</taxon>
        <taxon>Hypoxylon</taxon>
    </lineage>
</organism>
<evidence type="ECO:0000313" key="2">
    <source>
        <dbReference type="Proteomes" id="UP001497700"/>
    </source>
</evidence>
<keyword evidence="2" id="KW-1185">Reference proteome</keyword>
<protein>
    <submittedName>
        <fullName evidence="1">HET-domain-containing protein</fullName>
    </submittedName>
</protein>
<name>A0ACB9ZF66_9PEZI</name>
<gene>
    <name evidence="1" type="ORF">F4820DRAFT_403497</name>
</gene>
<dbReference type="EMBL" id="MU393424">
    <property type="protein sequence ID" value="KAI4870384.1"/>
    <property type="molecule type" value="Genomic_DNA"/>
</dbReference>
<comment type="caution">
    <text evidence="1">The sequence shown here is derived from an EMBL/GenBank/DDBJ whole genome shotgun (WGS) entry which is preliminary data.</text>
</comment>
<evidence type="ECO:0000313" key="1">
    <source>
        <dbReference type="EMBL" id="KAI4870384.1"/>
    </source>
</evidence>